<gene>
    <name evidence="1" type="ORF">B0F90DRAFT_1713273</name>
</gene>
<feature type="non-terminal residue" evidence="1">
    <location>
        <position position="52"/>
    </location>
</feature>
<dbReference type="AlphaFoldDB" id="A0AAD4M5F9"/>
<evidence type="ECO:0000313" key="1">
    <source>
        <dbReference type="EMBL" id="KAI0302889.1"/>
    </source>
</evidence>
<protein>
    <submittedName>
        <fullName evidence="1">Uncharacterized protein</fullName>
    </submittedName>
</protein>
<dbReference type="EMBL" id="WTXG01000010">
    <property type="protein sequence ID" value="KAI0302889.1"/>
    <property type="molecule type" value="Genomic_DNA"/>
</dbReference>
<proteinExistence type="predicted"/>
<keyword evidence="2" id="KW-1185">Reference proteome</keyword>
<name>A0AAD4M5F9_9AGAM</name>
<organism evidence="1 2">
    <name type="scientific">Multifurca ochricompacta</name>
    <dbReference type="NCBI Taxonomy" id="376703"/>
    <lineage>
        <taxon>Eukaryota</taxon>
        <taxon>Fungi</taxon>
        <taxon>Dikarya</taxon>
        <taxon>Basidiomycota</taxon>
        <taxon>Agaricomycotina</taxon>
        <taxon>Agaricomycetes</taxon>
        <taxon>Russulales</taxon>
        <taxon>Russulaceae</taxon>
        <taxon>Multifurca</taxon>
    </lineage>
</organism>
<evidence type="ECO:0000313" key="2">
    <source>
        <dbReference type="Proteomes" id="UP001203297"/>
    </source>
</evidence>
<accession>A0AAD4M5F9</accession>
<reference evidence="1" key="1">
    <citation type="journal article" date="2022" name="New Phytol.">
        <title>Evolutionary transition to the ectomycorrhizal habit in the genomes of a hyperdiverse lineage of mushroom-forming fungi.</title>
        <authorList>
            <person name="Looney B."/>
            <person name="Miyauchi S."/>
            <person name="Morin E."/>
            <person name="Drula E."/>
            <person name="Courty P.E."/>
            <person name="Kohler A."/>
            <person name="Kuo A."/>
            <person name="LaButti K."/>
            <person name="Pangilinan J."/>
            <person name="Lipzen A."/>
            <person name="Riley R."/>
            <person name="Andreopoulos W."/>
            <person name="He G."/>
            <person name="Johnson J."/>
            <person name="Nolan M."/>
            <person name="Tritt A."/>
            <person name="Barry K.W."/>
            <person name="Grigoriev I.V."/>
            <person name="Nagy L.G."/>
            <person name="Hibbett D."/>
            <person name="Henrissat B."/>
            <person name="Matheny P.B."/>
            <person name="Labbe J."/>
            <person name="Martin F.M."/>
        </authorList>
    </citation>
    <scope>NUCLEOTIDE SEQUENCE</scope>
    <source>
        <strain evidence="1">BPL690</strain>
    </source>
</reference>
<feature type="non-terminal residue" evidence="1">
    <location>
        <position position="1"/>
    </location>
</feature>
<dbReference type="Proteomes" id="UP001203297">
    <property type="component" value="Unassembled WGS sequence"/>
</dbReference>
<sequence>WSFFLSTSGKITQFSQPRSVDPSNHVRQGELIIPQPYIYLGFDQLMETQKIS</sequence>
<comment type="caution">
    <text evidence="1">The sequence shown here is derived from an EMBL/GenBank/DDBJ whole genome shotgun (WGS) entry which is preliminary data.</text>
</comment>